<proteinExistence type="predicted"/>
<dbReference type="RefSeq" id="WP_184885222.1">
    <property type="nucleotide sequence ID" value="NZ_BAAAHD010000069.1"/>
</dbReference>
<dbReference type="AlphaFoldDB" id="A0A7W7MZ89"/>
<comment type="caution">
    <text evidence="2">The sequence shown here is derived from an EMBL/GenBank/DDBJ whole genome shotgun (WGS) entry which is preliminary data.</text>
</comment>
<dbReference type="Proteomes" id="UP000549343">
    <property type="component" value="Unassembled WGS sequence"/>
</dbReference>
<evidence type="ECO:0000313" key="4">
    <source>
        <dbReference type="Proteomes" id="UP001501427"/>
    </source>
</evidence>
<reference evidence="1" key="1">
    <citation type="journal article" date="2014" name="Int. J. Syst. Evol. Microbiol.">
        <title>Complete genome of a new Firmicutes species belonging to the dominant human colonic microbiota ('Ruminococcus bicirculans') reveals two chromosomes and a selective capacity to utilize plant glucans.</title>
        <authorList>
            <consortium name="NISC Comparative Sequencing Program"/>
            <person name="Wegmann U."/>
            <person name="Louis P."/>
            <person name="Goesmann A."/>
            <person name="Henrissat B."/>
            <person name="Duncan S.H."/>
            <person name="Flint H.J."/>
        </authorList>
    </citation>
    <scope>NUCLEOTIDE SEQUENCE</scope>
    <source>
        <strain evidence="1">JCM 10667</strain>
    </source>
</reference>
<evidence type="ECO:0000313" key="2">
    <source>
        <dbReference type="EMBL" id="MBB4775759.1"/>
    </source>
</evidence>
<dbReference type="Proteomes" id="UP001501427">
    <property type="component" value="Unassembled WGS sequence"/>
</dbReference>
<reference evidence="2 3" key="3">
    <citation type="submission" date="2020-08" db="EMBL/GenBank/DDBJ databases">
        <title>Sequencing the genomes of 1000 actinobacteria strains.</title>
        <authorList>
            <person name="Klenk H.-P."/>
        </authorList>
    </citation>
    <scope>NUCLEOTIDE SEQUENCE [LARGE SCALE GENOMIC DNA]</scope>
    <source>
        <strain evidence="2 3">DSM 44772</strain>
    </source>
</reference>
<keyword evidence="4" id="KW-1185">Reference proteome</keyword>
<name>A0A7W7MZ89_9ACTN</name>
<organism evidence="2 3">
    <name type="scientific">Actinomadura livida</name>
    <dbReference type="NCBI Taxonomy" id="79909"/>
    <lineage>
        <taxon>Bacteria</taxon>
        <taxon>Bacillati</taxon>
        <taxon>Actinomycetota</taxon>
        <taxon>Actinomycetes</taxon>
        <taxon>Streptosporangiales</taxon>
        <taxon>Thermomonosporaceae</taxon>
        <taxon>Actinomadura</taxon>
    </lineage>
</organism>
<evidence type="ECO:0000313" key="3">
    <source>
        <dbReference type="Proteomes" id="UP000549343"/>
    </source>
</evidence>
<reference evidence="1" key="4">
    <citation type="submission" date="2023-12" db="EMBL/GenBank/DDBJ databases">
        <authorList>
            <person name="Sun Q."/>
            <person name="Inoue M."/>
        </authorList>
    </citation>
    <scope>NUCLEOTIDE SEQUENCE</scope>
    <source>
        <strain evidence="1">JCM 10667</strain>
    </source>
</reference>
<sequence length="100" mass="11262">MAIGESSLRLLRNLKLGREEHCQRLLTMLILNGPYPHWNSRNAPSPKGRDFLLALDGLCFGTEEWTTLPSFVEEFDRPGATTGRQVRHRTTRCYGTTGSG</sequence>
<dbReference type="EMBL" id="BAAAHD010000069">
    <property type="protein sequence ID" value="GAA0590691.1"/>
    <property type="molecule type" value="Genomic_DNA"/>
</dbReference>
<evidence type="ECO:0008006" key="5">
    <source>
        <dbReference type="Google" id="ProtNLM"/>
    </source>
</evidence>
<evidence type="ECO:0000313" key="1">
    <source>
        <dbReference type="EMBL" id="GAA0590691.1"/>
    </source>
</evidence>
<gene>
    <name evidence="2" type="ORF">F4557_004177</name>
    <name evidence="1" type="ORF">GCM10009546_61420</name>
</gene>
<protein>
    <recommendedName>
        <fullName evidence="5">Transposase</fullName>
    </recommendedName>
</protein>
<accession>A0A7W7MZ89</accession>
<dbReference type="EMBL" id="JACHMV010000001">
    <property type="protein sequence ID" value="MBB4775759.1"/>
    <property type="molecule type" value="Genomic_DNA"/>
</dbReference>
<reference evidence="4" key="2">
    <citation type="journal article" date="2019" name="Int. J. Syst. Evol. Microbiol.">
        <title>The Global Catalogue of Microorganisms (GCM) 10K type strain sequencing project: providing services to taxonomists for standard genome sequencing and annotation.</title>
        <authorList>
            <consortium name="The Broad Institute Genomics Platform"/>
            <consortium name="The Broad Institute Genome Sequencing Center for Infectious Disease"/>
            <person name="Wu L."/>
            <person name="Ma J."/>
        </authorList>
    </citation>
    <scope>NUCLEOTIDE SEQUENCE [LARGE SCALE GENOMIC DNA]</scope>
    <source>
        <strain evidence="4">JCM 10667</strain>
    </source>
</reference>